<reference evidence="2 3" key="1">
    <citation type="submission" date="2022-08" db="EMBL/GenBank/DDBJ databases">
        <title>Polyphasic taxonomy analysis of Qipengyuania sp.RS5-5.</title>
        <authorList>
            <person name="Xamxidin M."/>
            <person name="Wu M."/>
        </authorList>
    </citation>
    <scope>NUCLEOTIDE SEQUENCE [LARGE SCALE GENOMIC DNA]</scope>
    <source>
        <strain evidence="2 3">RS5-5</strain>
    </source>
</reference>
<dbReference type="SUPFAM" id="SSF52833">
    <property type="entry name" value="Thioredoxin-like"/>
    <property type="match status" value="1"/>
</dbReference>
<dbReference type="Gene3D" id="1.10.40.110">
    <property type="match status" value="1"/>
</dbReference>
<feature type="domain" description="Thioredoxin-like fold" evidence="1">
    <location>
        <begin position="45"/>
        <end position="231"/>
    </location>
</feature>
<dbReference type="RefSeq" id="WP_257595106.1">
    <property type="nucleotide sequence ID" value="NZ_JANKHH010000003.1"/>
</dbReference>
<evidence type="ECO:0000313" key="2">
    <source>
        <dbReference type="EMBL" id="MCR2833339.1"/>
    </source>
</evidence>
<dbReference type="Gene3D" id="3.40.30.10">
    <property type="entry name" value="Glutaredoxin"/>
    <property type="match status" value="1"/>
</dbReference>
<evidence type="ECO:0000313" key="3">
    <source>
        <dbReference type="Proteomes" id="UP001206067"/>
    </source>
</evidence>
<proteinExistence type="predicted"/>
<accession>A0ABT1XQ08</accession>
<dbReference type="InterPro" id="IPR036249">
    <property type="entry name" value="Thioredoxin-like_sf"/>
</dbReference>
<gene>
    <name evidence="2" type="ORF">NSO95_05235</name>
</gene>
<dbReference type="EMBL" id="JANKHH010000003">
    <property type="protein sequence ID" value="MCR2833339.1"/>
    <property type="molecule type" value="Genomic_DNA"/>
</dbReference>
<dbReference type="InterPro" id="IPR012336">
    <property type="entry name" value="Thioredoxin-like_fold"/>
</dbReference>
<name>A0ABT1XQ08_9SPHN</name>
<organism evidence="2 3">
    <name type="scientific">Parerythrobacter lacustris</name>
    <dbReference type="NCBI Taxonomy" id="2969984"/>
    <lineage>
        <taxon>Bacteria</taxon>
        <taxon>Pseudomonadati</taxon>
        <taxon>Pseudomonadota</taxon>
        <taxon>Alphaproteobacteria</taxon>
        <taxon>Sphingomonadales</taxon>
        <taxon>Erythrobacteraceae</taxon>
        <taxon>Parerythrobacter</taxon>
    </lineage>
</organism>
<comment type="caution">
    <text evidence="2">The sequence shown here is derived from an EMBL/GenBank/DDBJ whole genome shotgun (WGS) entry which is preliminary data.</text>
</comment>
<protein>
    <submittedName>
        <fullName evidence="2">DsbA family protein</fullName>
    </submittedName>
</protein>
<sequence>MGKTGKVDGSMSWKRPLRMIALAAVAVLGIAADTPWHATVAVSERAHTIGNPAAEVTLTEFVSYSCPHCATFAMQGDPALQIAYIGTGKVKVEVRPVIRNSIDTVATLLAQCGDSDRFIRNHAMFMRTQRGWLPVAQRATQARVARWTAADKPAARRAIANDLGFYALMESRGYSRVDIDQCLADDAKADRLEANSEADFEQFGVTSTPSFAIDGKLLDHVHEWKSLETKLNERF</sequence>
<dbReference type="Pfam" id="PF13462">
    <property type="entry name" value="Thioredoxin_4"/>
    <property type="match status" value="1"/>
</dbReference>
<dbReference type="Proteomes" id="UP001206067">
    <property type="component" value="Unassembled WGS sequence"/>
</dbReference>
<keyword evidence="3" id="KW-1185">Reference proteome</keyword>
<evidence type="ECO:0000259" key="1">
    <source>
        <dbReference type="Pfam" id="PF13462"/>
    </source>
</evidence>